<dbReference type="AlphaFoldDB" id="A0A8T3B1E6"/>
<reference evidence="1" key="1">
    <citation type="journal article" date="2022" name="Front. Genet.">
        <title>Chromosome-Scale Assembly of the Dendrobium nobile Genome Provides Insights Into the Molecular Mechanism of the Biosynthesis of the Medicinal Active Ingredient of Dendrobium.</title>
        <authorList>
            <person name="Xu Q."/>
            <person name="Niu S.-C."/>
            <person name="Li K.-L."/>
            <person name="Zheng P.-J."/>
            <person name="Zhang X.-J."/>
            <person name="Jia Y."/>
            <person name="Liu Y."/>
            <person name="Niu Y.-X."/>
            <person name="Yu L.-H."/>
            <person name="Chen D.-F."/>
            <person name="Zhang G.-Q."/>
        </authorList>
    </citation>
    <scope>NUCLEOTIDE SEQUENCE</scope>
    <source>
        <tissue evidence="1">Leaf</tissue>
    </source>
</reference>
<dbReference type="EMBL" id="JAGYWB010000012">
    <property type="protein sequence ID" value="KAI0501772.1"/>
    <property type="molecule type" value="Genomic_DNA"/>
</dbReference>
<organism evidence="1 2">
    <name type="scientific">Dendrobium nobile</name>
    <name type="common">Orchid</name>
    <dbReference type="NCBI Taxonomy" id="94219"/>
    <lineage>
        <taxon>Eukaryota</taxon>
        <taxon>Viridiplantae</taxon>
        <taxon>Streptophyta</taxon>
        <taxon>Embryophyta</taxon>
        <taxon>Tracheophyta</taxon>
        <taxon>Spermatophyta</taxon>
        <taxon>Magnoliopsida</taxon>
        <taxon>Liliopsida</taxon>
        <taxon>Asparagales</taxon>
        <taxon>Orchidaceae</taxon>
        <taxon>Epidendroideae</taxon>
        <taxon>Malaxideae</taxon>
        <taxon>Dendrobiinae</taxon>
        <taxon>Dendrobium</taxon>
    </lineage>
</organism>
<accession>A0A8T3B1E6</accession>
<protein>
    <submittedName>
        <fullName evidence="1">Uncharacterized protein</fullName>
    </submittedName>
</protein>
<comment type="caution">
    <text evidence="1">The sequence shown here is derived from an EMBL/GenBank/DDBJ whole genome shotgun (WGS) entry which is preliminary data.</text>
</comment>
<keyword evidence="2" id="KW-1185">Reference proteome</keyword>
<evidence type="ECO:0000313" key="1">
    <source>
        <dbReference type="EMBL" id="KAI0501772.1"/>
    </source>
</evidence>
<name>A0A8T3B1E6_DENNO</name>
<gene>
    <name evidence="1" type="ORF">KFK09_016717</name>
</gene>
<sequence>MMQKEQSKNNKQSSQNGLHGVFLLKSANEMGHRALQSFINGLLHIYFFKLNRLSFNPFKSVEVSTKFKFNTNLSLKRSFRIGLRFSKQLSSKKKTFF</sequence>
<dbReference type="Proteomes" id="UP000829196">
    <property type="component" value="Unassembled WGS sequence"/>
</dbReference>
<proteinExistence type="predicted"/>
<evidence type="ECO:0000313" key="2">
    <source>
        <dbReference type="Proteomes" id="UP000829196"/>
    </source>
</evidence>